<dbReference type="EMBL" id="DSCQ01000025">
    <property type="protein sequence ID" value="HET20892.1"/>
    <property type="molecule type" value="Genomic_DNA"/>
</dbReference>
<organism evidence="1">
    <name type="scientific">Archaeoglobus fulgidus</name>
    <dbReference type="NCBI Taxonomy" id="2234"/>
    <lineage>
        <taxon>Archaea</taxon>
        <taxon>Methanobacteriati</taxon>
        <taxon>Methanobacteriota</taxon>
        <taxon>Archaeoglobi</taxon>
        <taxon>Archaeoglobales</taxon>
        <taxon>Archaeoglobaceae</taxon>
        <taxon>Archaeoglobus</taxon>
    </lineage>
</organism>
<protein>
    <submittedName>
        <fullName evidence="1">Uncharacterized protein</fullName>
    </submittedName>
</protein>
<comment type="caution">
    <text evidence="1">The sequence shown here is derived from an EMBL/GenBank/DDBJ whole genome shotgun (WGS) entry which is preliminary data.</text>
</comment>
<dbReference type="AlphaFoldDB" id="A0A7C2SN79"/>
<proteinExistence type="predicted"/>
<sequence length="162" mass="19037">MGLKSDIRGKKYSPEDFKNLVISLLEKAAESGAQLPKKDPINEIRVCEQEILSDYTGKREEVVFEFYRSLHHQADVRKLIEAVKEEKMYRVLVGAKVLKMLGEFEYIVKLFDKLYFANTDYELFSYEIGKVRYFRVVDTGYRYAPPVRFYEISQDEALLLLL</sequence>
<reference evidence="1" key="1">
    <citation type="journal article" date="2020" name="mSystems">
        <title>Genome- and Community-Level Interaction Insights into Carbon Utilization and Element Cycling Functions of Hydrothermarchaeota in Hydrothermal Sediment.</title>
        <authorList>
            <person name="Zhou Z."/>
            <person name="Liu Y."/>
            <person name="Xu W."/>
            <person name="Pan J."/>
            <person name="Luo Z.H."/>
            <person name="Li M."/>
        </authorList>
    </citation>
    <scope>NUCLEOTIDE SEQUENCE [LARGE SCALE GENOMIC DNA]</scope>
    <source>
        <strain evidence="1">SpSt-12</strain>
    </source>
</reference>
<evidence type="ECO:0000313" key="1">
    <source>
        <dbReference type="EMBL" id="HET20892.1"/>
    </source>
</evidence>
<name>A0A7C2SN79_ARCFL</name>
<accession>A0A7C2SN79</accession>
<gene>
    <name evidence="1" type="ORF">ENN70_02050</name>
</gene>